<protein>
    <submittedName>
        <fullName evidence="2">Uncharacterized protein</fullName>
    </submittedName>
</protein>
<evidence type="ECO:0000313" key="3">
    <source>
        <dbReference type="Proteomes" id="UP001472677"/>
    </source>
</evidence>
<evidence type="ECO:0000256" key="1">
    <source>
        <dbReference type="SAM" id="Phobius"/>
    </source>
</evidence>
<accession>A0ABR2E3L1</accession>
<evidence type="ECO:0000313" key="2">
    <source>
        <dbReference type="EMBL" id="KAK8551636.1"/>
    </source>
</evidence>
<dbReference type="PANTHER" id="PTHR13018:SF93">
    <property type="entry name" value="PROTEIN OSCA1"/>
    <property type="match status" value="1"/>
</dbReference>
<feature type="transmembrane region" description="Helical" evidence="1">
    <location>
        <begin position="50"/>
        <end position="69"/>
    </location>
</feature>
<organism evidence="2 3">
    <name type="scientific">Hibiscus sabdariffa</name>
    <name type="common">roselle</name>
    <dbReference type="NCBI Taxonomy" id="183260"/>
    <lineage>
        <taxon>Eukaryota</taxon>
        <taxon>Viridiplantae</taxon>
        <taxon>Streptophyta</taxon>
        <taxon>Embryophyta</taxon>
        <taxon>Tracheophyta</taxon>
        <taxon>Spermatophyta</taxon>
        <taxon>Magnoliopsida</taxon>
        <taxon>eudicotyledons</taxon>
        <taxon>Gunneridae</taxon>
        <taxon>Pentapetalae</taxon>
        <taxon>rosids</taxon>
        <taxon>malvids</taxon>
        <taxon>Malvales</taxon>
        <taxon>Malvaceae</taxon>
        <taxon>Malvoideae</taxon>
        <taxon>Hibiscus</taxon>
    </lineage>
</organism>
<sequence length="112" mass="12611">MVDGWAGIAAEILMLNPLIFYHLKNFFKAFACQVVSHVTLIGLLSTKHLAPSALLVALAVLTIWFYTFCKAQYEPAFVRYPLQTRIVKRRNLALAKPCSVKKKDALAMSREV</sequence>
<dbReference type="Proteomes" id="UP001472677">
    <property type="component" value="Unassembled WGS sequence"/>
</dbReference>
<dbReference type="InterPro" id="IPR045122">
    <property type="entry name" value="Csc1-like"/>
</dbReference>
<comment type="caution">
    <text evidence="2">The sequence shown here is derived from an EMBL/GenBank/DDBJ whole genome shotgun (WGS) entry which is preliminary data.</text>
</comment>
<proteinExistence type="predicted"/>
<keyword evidence="3" id="KW-1185">Reference proteome</keyword>
<dbReference type="PANTHER" id="PTHR13018">
    <property type="entry name" value="PROBABLE MEMBRANE PROTEIN DUF221-RELATED"/>
    <property type="match status" value="1"/>
</dbReference>
<reference evidence="2 3" key="1">
    <citation type="journal article" date="2024" name="G3 (Bethesda)">
        <title>Genome assembly of Hibiscus sabdariffa L. provides insights into metabolisms of medicinal natural products.</title>
        <authorList>
            <person name="Kim T."/>
        </authorList>
    </citation>
    <scope>NUCLEOTIDE SEQUENCE [LARGE SCALE GENOMIC DNA]</scope>
    <source>
        <strain evidence="2">TK-2024</strain>
        <tissue evidence="2">Old leaves</tissue>
    </source>
</reference>
<keyword evidence="1" id="KW-0472">Membrane</keyword>
<name>A0ABR2E3L1_9ROSI</name>
<keyword evidence="1" id="KW-0812">Transmembrane</keyword>
<gene>
    <name evidence="2" type="ORF">V6N12_040267</name>
</gene>
<dbReference type="EMBL" id="JBBPBM010000020">
    <property type="protein sequence ID" value="KAK8551636.1"/>
    <property type="molecule type" value="Genomic_DNA"/>
</dbReference>
<keyword evidence="1" id="KW-1133">Transmembrane helix</keyword>